<accession>A0A380BKB7</accession>
<sequence length="149" mass="17685">MKLSDKPTAYVLLKAGTNSEWDNCNFAIVHITEDWKKEQQKRLEMVKPFEEDYFLQSLNYYDTAVDFYTADEDDNPDLYKWLENKPMAYVDIDKEELQTLSVPENRLDCYRLVLYKTGTAMYKAYGKHTSEEFWSEEFPLSQLITEVCI</sequence>
<dbReference type="RefSeq" id="WP_034871435.1">
    <property type="nucleotide sequence ID" value="NZ_UGYW01000002.1"/>
</dbReference>
<name>A0A380BKB7_SPHSI</name>
<proteinExistence type="predicted"/>
<protein>
    <submittedName>
        <fullName evidence="1">Uncharacterized protein</fullName>
    </submittedName>
</protein>
<organism evidence="1 2">
    <name type="scientific">Sphingobacterium spiritivorum</name>
    <name type="common">Flavobacterium spiritivorum</name>
    <dbReference type="NCBI Taxonomy" id="258"/>
    <lineage>
        <taxon>Bacteria</taxon>
        <taxon>Pseudomonadati</taxon>
        <taxon>Bacteroidota</taxon>
        <taxon>Sphingobacteriia</taxon>
        <taxon>Sphingobacteriales</taxon>
        <taxon>Sphingobacteriaceae</taxon>
        <taxon>Sphingobacterium</taxon>
    </lineage>
</organism>
<evidence type="ECO:0000313" key="1">
    <source>
        <dbReference type="EMBL" id="SUJ02527.1"/>
    </source>
</evidence>
<dbReference type="Proteomes" id="UP000254893">
    <property type="component" value="Unassembled WGS sequence"/>
</dbReference>
<evidence type="ECO:0000313" key="2">
    <source>
        <dbReference type="Proteomes" id="UP000254893"/>
    </source>
</evidence>
<dbReference type="EMBL" id="UGYW01000002">
    <property type="protein sequence ID" value="SUJ02527.1"/>
    <property type="molecule type" value="Genomic_DNA"/>
</dbReference>
<dbReference type="AlphaFoldDB" id="A0A380BKB7"/>
<reference evidence="1 2" key="1">
    <citation type="submission" date="2018-06" db="EMBL/GenBank/DDBJ databases">
        <authorList>
            <consortium name="Pathogen Informatics"/>
            <person name="Doyle S."/>
        </authorList>
    </citation>
    <scope>NUCLEOTIDE SEQUENCE [LARGE SCALE GENOMIC DNA]</scope>
    <source>
        <strain evidence="1 2">NCTC11388</strain>
    </source>
</reference>
<gene>
    <name evidence="1" type="ORF">NCTC11388_01064</name>
</gene>